<gene>
    <name evidence="4" type="ORF">ACLA_063120</name>
</gene>
<dbReference type="OMA" id="FAQRNWE"/>
<evidence type="ECO:0000256" key="1">
    <source>
        <dbReference type="ARBA" id="ARBA00010088"/>
    </source>
</evidence>
<dbReference type="PANTHER" id="PTHR43248">
    <property type="entry name" value="2-SUCCINYL-6-HYDROXY-2,4-CYCLOHEXADIENE-1-CARBOXYLATE SYNTHASE"/>
    <property type="match status" value="1"/>
</dbReference>
<dbReference type="InterPro" id="IPR051601">
    <property type="entry name" value="Serine_prot/Carboxylest_S33"/>
</dbReference>
<dbReference type="HOGENOM" id="CLU_013364_5_2_1"/>
<organism evidence="4 5">
    <name type="scientific">Aspergillus clavatus (strain ATCC 1007 / CBS 513.65 / DSM 816 / NCTC 3887 / NRRL 1 / QM 1276 / 107)</name>
    <dbReference type="NCBI Taxonomy" id="344612"/>
    <lineage>
        <taxon>Eukaryota</taxon>
        <taxon>Fungi</taxon>
        <taxon>Dikarya</taxon>
        <taxon>Ascomycota</taxon>
        <taxon>Pezizomycotina</taxon>
        <taxon>Eurotiomycetes</taxon>
        <taxon>Eurotiomycetidae</taxon>
        <taxon>Eurotiales</taxon>
        <taxon>Aspergillaceae</taxon>
        <taxon>Aspergillus</taxon>
        <taxon>Aspergillus subgen. Fumigati</taxon>
    </lineage>
</organism>
<dbReference type="AlphaFoldDB" id="A1CCT8"/>
<keyword evidence="2" id="KW-0378">Hydrolase</keyword>
<name>A1CCT8_ASPCL</name>
<dbReference type="InterPro" id="IPR029058">
    <property type="entry name" value="AB_hydrolase_fold"/>
</dbReference>
<evidence type="ECO:0000256" key="2">
    <source>
        <dbReference type="ARBA" id="ARBA00022801"/>
    </source>
</evidence>
<evidence type="ECO:0000313" key="5">
    <source>
        <dbReference type="Proteomes" id="UP000006701"/>
    </source>
</evidence>
<dbReference type="SUPFAM" id="SSF53474">
    <property type="entry name" value="alpha/beta-Hydrolases"/>
    <property type="match status" value="2"/>
</dbReference>
<dbReference type="GO" id="GO:0016787">
    <property type="term" value="F:hydrolase activity"/>
    <property type="evidence" value="ECO:0007669"/>
    <property type="project" value="UniProtKB-KW"/>
</dbReference>
<dbReference type="Proteomes" id="UP000006701">
    <property type="component" value="Unassembled WGS sequence"/>
</dbReference>
<dbReference type="PANTHER" id="PTHR43248:SF25">
    <property type="entry name" value="AB HYDROLASE-1 DOMAIN-CONTAINING PROTEIN-RELATED"/>
    <property type="match status" value="1"/>
</dbReference>
<dbReference type="OrthoDB" id="425534at2759"/>
<dbReference type="EMBL" id="DS027050">
    <property type="protein sequence ID" value="EAW12345.1"/>
    <property type="molecule type" value="Genomic_DNA"/>
</dbReference>
<dbReference type="InterPro" id="IPR013595">
    <property type="entry name" value="Pept_S33_TAP-like_C"/>
</dbReference>
<dbReference type="GeneID" id="4706054"/>
<reference evidence="4 5" key="1">
    <citation type="journal article" date="2008" name="PLoS Genet.">
        <title>Genomic islands in the pathogenic filamentous fungus Aspergillus fumigatus.</title>
        <authorList>
            <person name="Fedorova N.D."/>
            <person name="Khaldi N."/>
            <person name="Joardar V.S."/>
            <person name="Maiti R."/>
            <person name="Amedeo P."/>
            <person name="Anderson M.J."/>
            <person name="Crabtree J."/>
            <person name="Silva J.C."/>
            <person name="Badger J.H."/>
            <person name="Albarraq A."/>
            <person name="Angiuoli S."/>
            <person name="Bussey H."/>
            <person name="Bowyer P."/>
            <person name="Cotty P.J."/>
            <person name="Dyer P.S."/>
            <person name="Egan A."/>
            <person name="Galens K."/>
            <person name="Fraser-Liggett C.M."/>
            <person name="Haas B.J."/>
            <person name="Inman J.M."/>
            <person name="Kent R."/>
            <person name="Lemieux S."/>
            <person name="Malavazi I."/>
            <person name="Orvis J."/>
            <person name="Roemer T."/>
            <person name="Ronning C.M."/>
            <person name="Sundaram J.P."/>
            <person name="Sutton G."/>
            <person name="Turner G."/>
            <person name="Venter J.C."/>
            <person name="White O.R."/>
            <person name="Whitty B.R."/>
            <person name="Youngman P."/>
            <person name="Wolfe K.H."/>
            <person name="Goldman G.H."/>
            <person name="Wortman J.R."/>
            <person name="Jiang B."/>
            <person name="Denning D.W."/>
            <person name="Nierman W.C."/>
        </authorList>
    </citation>
    <scope>NUCLEOTIDE SEQUENCE [LARGE SCALE GENOMIC DNA]</scope>
    <source>
        <strain evidence="5">ATCC 1007 / CBS 513.65 / DSM 816 / NCTC 3887 / NRRL 1</strain>
    </source>
</reference>
<dbReference type="Gene3D" id="3.40.50.1820">
    <property type="entry name" value="alpha/beta hydrolase"/>
    <property type="match status" value="1"/>
</dbReference>
<dbReference type="eggNOG" id="ENOG502RY03">
    <property type="taxonomic scope" value="Eukaryota"/>
</dbReference>
<dbReference type="Pfam" id="PF08386">
    <property type="entry name" value="Abhydrolase_4"/>
    <property type="match status" value="1"/>
</dbReference>
<dbReference type="KEGG" id="act:ACLA_063120"/>
<evidence type="ECO:0000259" key="3">
    <source>
        <dbReference type="Pfam" id="PF08386"/>
    </source>
</evidence>
<dbReference type="STRING" id="344612.A1CCT8"/>
<accession>A1CCT8</accession>
<dbReference type="RefSeq" id="XP_001273771.1">
    <property type="nucleotide sequence ID" value="XM_001273770.1"/>
</dbReference>
<proteinExistence type="inferred from homology"/>
<keyword evidence="5" id="KW-1185">Reference proteome</keyword>
<dbReference type="VEuPathDB" id="FungiDB:ACLA_063120"/>
<sequence length="667" mass="72758">MVTEKQNGSSPLSPEVPRRQNTACPIALALMGLAGSLWWMFPGRSYQYPATTQASAESGFEWSKITPSKSLEYHDCFDGFQCARLEVPMDYHRADGQGRQMAIAIVRLPAQVPVTDSRYGGPILVNPGGPGGSGVGQALLIGRDMQTIVDAEANPTVSTAYEESSDRYFDIIGFDPRGVNNTTPGFSCFPDSFSRKNWELQLEAEGMLGSSDHSLMRNWQRTLALNAACSESLLYVPEGSDEALGEHLNTPPVARDMLEIIERHGEWRGKQGQVEQQRHDQMQGYDPQQPIATRSRWNKGAEKLLYWGLSYGTVLGATFATMFPNRIERAVLDGVVDSEKYYTGKGPESIVDADAIFDRFALYCDAVGSDGCPFYTQGGPAAIKAAYLELQSALYNASVPVAPSASRGPEVVTWTDLNIIQRISMYQPLLVFPILAQFAKALAEGDGSAIASFKQLQRSPSCPSEQCATAGPWSPECQDQGDNELYATSAILCTDAGYLRGLDQEAFKTLWKSLKDQSAVMGDYWATIGLGCVGFKPQGKWQLKGPYAGDTSHPILFVSNTLDPVTPLRSAHKMSEGFPGSVVLEQDSEGHTTLAAPSVCVSKAIRAYFQSGVLPDVGTLCSAEMKPFLGESGTIETLDRGDRALHEASINRIQLWGSMKQRRLPLF</sequence>
<comment type="similarity">
    <text evidence="1">Belongs to the peptidase S33 family.</text>
</comment>
<protein>
    <submittedName>
        <fullName evidence="4">Proteinase, putative</fullName>
    </submittedName>
</protein>
<evidence type="ECO:0000313" key="4">
    <source>
        <dbReference type="EMBL" id="EAW12345.1"/>
    </source>
</evidence>
<feature type="domain" description="Peptidase S33 tripeptidyl aminopeptidase-like C-terminal" evidence="3">
    <location>
        <begin position="520"/>
        <end position="621"/>
    </location>
</feature>